<evidence type="ECO:0000313" key="7">
    <source>
        <dbReference type="EMBL" id="CAE7840357.1"/>
    </source>
</evidence>
<organism evidence="7 8">
    <name type="scientific">Symbiodinium necroappetens</name>
    <dbReference type="NCBI Taxonomy" id="1628268"/>
    <lineage>
        <taxon>Eukaryota</taxon>
        <taxon>Sar</taxon>
        <taxon>Alveolata</taxon>
        <taxon>Dinophyceae</taxon>
        <taxon>Suessiales</taxon>
        <taxon>Symbiodiniaceae</taxon>
        <taxon>Symbiodinium</taxon>
    </lineage>
</organism>
<reference evidence="7" key="1">
    <citation type="submission" date="2021-02" db="EMBL/GenBank/DDBJ databases">
        <authorList>
            <person name="Dougan E. K."/>
            <person name="Rhodes N."/>
            <person name="Thang M."/>
            <person name="Chan C."/>
        </authorList>
    </citation>
    <scope>NUCLEOTIDE SEQUENCE</scope>
</reference>
<comment type="caution">
    <text evidence="7">The sequence shown here is derived from an EMBL/GenBank/DDBJ whole genome shotgun (WGS) entry which is preliminary data.</text>
</comment>
<comment type="subcellular location">
    <subcellularLocation>
        <location evidence="6">Cell membrane</location>
        <topology evidence="6">Multi-pass membrane protein</topology>
    </subcellularLocation>
    <subcellularLocation>
        <location evidence="1">Membrane</location>
        <topology evidence="1">Multi-pass membrane protein</topology>
    </subcellularLocation>
</comment>
<comment type="caution">
    <text evidence="6">Lacks conserved residue(s) required for the propagation of feature annotation.</text>
</comment>
<feature type="transmembrane region" description="Helical" evidence="6">
    <location>
        <begin position="47"/>
        <end position="67"/>
    </location>
</feature>
<sequence length="113" mass="12679">ADARTWVATCCRTRRCALSCKSSAPWPKYFRAVRPRGAEAQHSNRGYTLLGFAAVWLLLVVCLRKRIQLAIAVNEVSAKFVVHHPQMICVPLCQFLLVVAWLAVWVICTALIV</sequence>
<dbReference type="Pfam" id="PF04515">
    <property type="entry name" value="Choline_transpo"/>
    <property type="match status" value="1"/>
</dbReference>
<evidence type="ECO:0000256" key="6">
    <source>
        <dbReference type="RuleBase" id="RU368066"/>
    </source>
</evidence>
<evidence type="ECO:0000256" key="1">
    <source>
        <dbReference type="ARBA" id="ARBA00004141"/>
    </source>
</evidence>
<evidence type="ECO:0000256" key="4">
    <source>
        <dbReference type="ARBA" id="ARBA00022989"/>
    </source>
</evidence>
<feature type="non-terminal residue" evidence="7">
    <location>
        <position position="1"/>
    </location>
</feature>
<keyword evidence="5 6" id="KW-0472">Membrane</keyword>
<dbReference type="GO" id="GO:0005886">
    <property type="term" value="C:plasma membrane"/>
    <property type="evidence" value="ECO:0007669"/>
    <property type="project" value="UniProtKB-SubCell"/>
</dbReference>
<comment type="similarity">
    <text evidence="2 6">Belongs to the CTL (choline transporter-like) family.</text>
</comment>
<dbReference type="EMBL" id="CAJNJA010050192">
    <property type="protein sequence ID" value="CAE7840357.1"/>
    <property type="molecule type" value="Genomic_DNA"/>
</dbReference>
<dbReference type="AlphaFoldDB" id="A0A812ZVQ5"/>
<proteinExistence type="inferred from homology"/>
<keyword evidence="3 6" id="KW-0812">Transmembrane</keyword>
<dbReference type="GO" id="GO:0022857">
    <property type="term" value="F:transmembrane transporter activity"/>
    <property type="evidence" value="ECO:0007669"/>
    <property type="project" value="UniProtKB-UniRule"/>
</dbReference>
<feature type="transmembrane region" description="Helical" evidence="6">
    <location>
        <begin position="88"/>
        <end position="112"/>
    </location>
</feature>
<evidence type="ECO:0000256" key="2">
    <source>
        <dbReference type="ARBA" id="ARBA00007168"/>
    </source>
</evidence>
<evidence type="ECO:0000256" key="3">
    <source>
        <dbReference type="ARBA" id="ARBA00022692"/>
    </source>
</evidence>
<protein>
    <recommendedName>
        <fullName evidence="6">Choline transporter-like protein</fullName>
    </recommendedName>
</protein>
<evidence type="ECO:0000313" key="8">
    <source>
        <dbReference type="Proteomes" id="UP000601435"/>
    </source>
</evidence>
<comment type="function">
    <text evidence="6">Choline transporter.</text>
</comment>
<keyword evidence="4 6" id="KW-1133">Transmembrane helix</keyword>
<feature type="non-terminal residue" evidence="7">
    <location>
        <position position="113"/>
    </location>
</feature>
<accession>A0A812ZVQ5</accession>
<name>A0A812ZVQ5_9DINO</name>
<dbReference type="InterPro" id="IPR007603">
    <property type="entry name" value="Choline_transptr-like"/>
</dbReference>
<keyword evidence="8" id="KW-1185">Reference proteome</keyword>
<dbReference type="Proteomes" id="UP000601435">
    <property type="component" value="Unassembled WGS sequence"/>
</dbReference>
<gene>
    <name evidence="7" type="primary">slc44a2</name>
    <name evidence="7" type="ORF">SNEC2469_LOCUS25443</name>
</gene>
<dbReference type="OrthoDB" id="10490725at2759"/>
<evidence type="ECO:0000256" key="5">
    <source>
        <dbReference type="ARBA" id="ARBA00023136"/>
    </source>
</evidence>